<dbReference type="Proteomes" id="UP001143910">
    <property type="component" value="Unassembled WGS sequence"/>
</dbReference>
<comment type="caution">
    <text evidence="1">The sequence shown here is derived from an EMBL/GenBank/DDBJ whole genome shotgun (WGS) entry which is preliminary data.</text>
</comment>
<protein>
    <submittedName>
        <fullName evidence="1">Uncharacterized protein</fullName>
    </submittedName>
</protein>
<dbReference type="EMBL" id="JANJQO010000075">
    <property type="protein sequence ID" value="KAJ2982460.1"/>
    <property type="molecule type" value="Genomic_DNA"/>
</dbReference>
<gene>
    <name evidence="1" type="ORF">NQ176_g1382</name>
</gene>
<reference evidence="1" key="1">
    <citation type="submission" date="2022-08" db="EMBL/GenBank/DDBJ databases">
        <title>Genome Sequence of Lecanicillium fungicola.</title>
        <authorList>
            <person name="Buettner E."/>
        </authorList>
    </citation>
    <scope>NUCLEOTIDE SEQUENCE</scope>
    <source>
        <strain evidence="1">Babe33</strain>
    </source>
</reference>
<sequence length="264" mass="29066">MGFPYNTVLLVGATSGIGAALADRLVQEGSKVIAVGRRQERLDAFVRNHGDANASSINYDITDRNGLDGFVQQVVKENPQLDCVILNSGMQQTFRLSKPAEVDLDAFHHEMNTNFTSVVNLAIKFSDVLLAKQSPTALIVTGTHLSIVPSVAMPAYSSSKAALHAFMDCLRRQNQDKNCKFIEISAPAVQTELHDYLGVERGRAIGMPLNDFINQAYPQLERSEEHTSIGIPMGVTAEDYHSFVGKRQKMFDELSNTVLAHFQL</sequence>
<accession>A0ACC1NT29</accession>
<keyword evidence="2" id="KW-1185">Reference proteome</keyword>
<evidence type="ECO:0000313" key="1">
    <source>
        <dbReference type="EMBL" id="KAJ2982460.1"/>
    </source>
</evidence>
<name>A0ACC1NT29_9HYPO</name>
<proteinExistence type="predicted"/>
<evidence type="ECO:0000313" key="2">
    <source>
        <dbReference type="Proteomes" id="UP001143910"/>
    </source>
</evidence>
<organism evidence="1 2">
    <name type="scientific">Zarea fungicola</name>
    <dbReference type="NCBI Taxonomy" id="93591"/>
    <lineage>
        <taxon>Eukaryota</taxon>
        <taxon>Fungi</taxon>
        <taxon>Dikarya</taxon>
        <taxon>Ascomycota</taxon>
        <taxon>Pezizomycotina</taxon>
        <taxon>Sordariomycetes</taxon>
        <taxon>Hypocreomycetidae</taxon>
        <taxon>Hypocreales</taxon>
        <taxon>Cordycipitaceae</taxon>
        <taxon>Zarea</taxon>
    </lineage>
</organism>